<keyword evidence="5 10" id="KW-0658">Purine biosynthesis</keyword>
<keyword evidence="6" id="KW-0378">Hydrolase</keyword>
<feature type="compositionally biased region" description="Basic and acidic residues" evidence="11">
    <location>
        <begin position="705"/>
        <end position="714"/>
    </location>
</feature>
<dbReference type="EC" id="6.3.5.3" evidence="10"/>
<evidence type="ECO:0000256" key="6">
    <source>
        <dbReference type="ARBA" id="ARBA00022801"/>
    </source>
</evidence>
<feature type="active site" evidence="10">
    <location>
        <position position="62"/>
    </location>
</feature>
<dbReference type="Pfam" id="PF13507">
    <property type="entry name" value="GATase_5"/>
    <property type="match status" value="1"/>
</dbReference>
<evidence type="ECO:0000256" key="5">
    <source>
        <dbReference type="ARBA" id="ARBA00022755"/>
    </source>
</evidence>
<dbReference type="GO" id="GO:0006189">
    <property type="term" value="P:'de novo' IMP biosynthetic process"/>
    <property type="evidence" value="ECO:0007669"/>
    <property type="project" value="UniProtKB-UniRule"/>
</dbReference>
<dbReference type="GO" id="GO:0005737">
    <property type="term" value="C:cytoplasm"/>
    <property type="evidence" value="ECO:0007669"/>
    <property type="project" value="UniProtKB-SubCell"/>
</dbReference>
<evidence type="ECO:0000259" key="13">
    <source>
        <dbReference type="Pfam" id="PF02769"/>
    </source>
</evidence>
<dbReference type="Pfam" id="PF02769">
    <property type="entry name" value="AIRS_C"/>
    <property type="match status" value="1"/>
</dbReference>
<dbReference type="SUPFAM" id="SSF56042">
    <property type="entry name" value="PurM C-terminal domain-like"/>
    <property type="match status" value="1"/>
</dbReference>
<comment type="caution">
    <text evidence="15">The sequence shown here is derived from an EMBL/GenBank/DDBJ whole genome shotgun (WGS) entry which is preliminary data.</text>
</comment>
<feature type="binding site" evidence="10">
    <location>
        <position position="577"/>
    </location>
    <ligand>
        <name>substrate</name>
    </ligand>
</feature>
<feature type="domain" description="Phosphoribosylformylglycinamidine synthase linker" evidence="14">
    <location>
        <begin position="22"/>
        <end position="66"/>
    </location>
</feature>
<dbReference type="CDD" id="cd02204">
    <property type="entry name" value="PurL_repeat2"/>
    <property type="match status" value="1"/>
</dbReference>
<dbReference type="GO" id="GO:0016787">
    <property type="term" value="F:hydrolase activity"/>
    <property type="evidence" value="ECO:0007669"/>
    <property type="project" value="UniProtKB-KW"/>
</dbReference>
<dbReference type="Pfam" id="PF18072">
    <property type="entry name" value="FGAR-AT_linker"/>
    <property type="match status" value="1"/>
</dbReference>
<evidence type="ECO:0000256" key="3">
    <source>
        <dbReference type="ARBA" id="ARBA00022723"/>
    </source>
</evidence>
<evidence type="ECO:0000256" key="4">
    <source>
        <dbReference type="ARBA" id="ARBA00022741"/>
    </source>
</evidence>
<dbReference type="CDD" id="cd02203">
    <property type="entry name" value="PurL_repeat1"/>
    <property type="match status" value="1"/>
</dbReference>
<keyword evidence="3 10" id="KW-0479">Metal-binding</keyword>
<dbReference type="InterPro" id="IPR010918">
    <property type="entry name" value="PurM-like_C_dom"/>
</dbReference>
<dbReference type="AlphaFoldDB" id="A0A538TGC5"/>
<feature type="binding site" evidence="10">
    <location>
        <position position="265"/>
    </location>
    <ligand>
        <name>substrate</name>
    </ligand>
</feature>
<dbReference type="InterPro" id="IPR036921">
    <property type="entry name" value="PurM-like_N_sf"/>
</dbReference>
<name>A0A538TGC5_UNCEI</name>
<evidence type="ECO:0000256" key="2">
    <source>
        <dbReference type="ARBA" id="ARBA00022598"/>
    </source>
</evidence>
<feature type="binding site" evidence="10">
    <location>
        <position position="134"/>
    </location>
    <ligand>
        <name>substrate</name>
    </ligand>
</feature>
<organism evidence="15 16">
    <name type="scientific">Eiseniibacteriota bacterium</name>
    <dbReference type="NCBI Taxonomy" id="2212470"/>
    <lineage>
        <taxon>Bacteria</taxon>
        <taxon>Candidatus Eiseniibacteriota</taxon>
    </lineage>
</organism>
<feature type="binding site" evidence="10">
    <location>
        <position position="65"/>
    </location>
    <ligand>
        <name>ATP</name>
        <dbReference type="ChEBI" id="CHEBI:30616"/>
    </ligand>
</feature>
<keyword evidence="9" id="KW-0315">Glutamine amidotransferase</keyword>
<dbReference type="Gene3D" id="3.30.1330.10">
    <property type="entry name" value="PurM-like, N-terminal domain"/>
    <property type="match status" value="2"/>
</dbReference>
<dbReference type="SMART" id="SM01211">
    <property type="entry name" value="GATase_5"/>
    <property type="match status" value="1"/>
</dbReference>
<evidence type="ECO:0000256" key="8">
    <source>
        <dbReference type="ARBA" id="ARBA00022842"/>
    </source>
</evidence>
<dbReference type="PANTHER" id="PTHR43555:SF1">
    <property type="entry name" value="PHOSPHORIBOSYLFORMYLGLYCINAMIDINE SYNTHASE SUBUNIT PURL"/>
    <property type="match status" value="1"/>
</dbReference>
<proteinExistence type="inferred from homology"/>
<comment type="caution">
    <text evidence="10">Lacks conserved residue(s) required for the propagation of feature annotation.</text>
</comment>
<dbReference type="NCBIfam" id="TIGR01737">
    <property type="entry name" value="FGAM_synth_I"/>
    <property type="match status" value="1"/>
</dbReference>
<feature type="binding site" evidence="10">
    <location>
        <position position="575"/>
    </location>
    <ligand>
        <name>Mg(2+)</name>
        <dbReference type="ChEBI" id="CHEBI:18420"/>
        <label>1</label>
    </ligand>
</feature>
<dbReference type="HAMAP" id="MF_00420">
    <property type="entry name" value="PurL_2"/>
    <property type="match status" value="1"/>
</dbReference>
<dbReference type="InterPro" id="IPR041609">
    <property type="entry name" value="PurL_linker"/>
</dbReference>
<keyword evidence="4 10" id="KW-0547">Nucleotide-binding</keyword>
<comment type="similarity">
    <text evidence="10">Belongs to the FGAMS family.</text>
</comment>
<keyword evidence="7 10" id="KW-0067">ATP-binding</keyword>
<feature type="binding site" evidence="10">
    <location>
        <position position="135"/>
    </location>
    <ligand>
        <name>Mg(2+)</name>
        <dbReference type="ChEBI" id="CHEBI:18420"/>
        <label>2</label>
    </ligand>
</feature>
<dbReference type="SUPFAM" id="SSF109736">
    <property type="entry name" value="FGAM synthase PurL, linker domain"/>
    <property type="match status" value="1"/>
</dbReference>
<dbReference type="Pfam" id="PF00586">
    <property type="entry name" value="AIRS"/>
    <property type="match status" value="2"/>
</dbReference>
<dbReference type="SUPFAM" id="SSF55326">
    <property type="entry name" value="PurM N-terminal domain-like"/>
    <property type="match status" value="2"/>
</dbReference>
<accession>A0A538TGC5</accession>
<dbReference type="GO" id="GO:0000287">
    <property type="term" value="F:magnesium ion binding"/>
    <property type="evidence" value="ECO:0007669"/>
    <property type="project" value="UniProtKB-UniRule"/>
</dbReference>
<dbReference type="InterPro" id="IPR010075">
    <property type="entry name" value="PRibForGlyAmidine_synth_PurQ"/>
</dbReference>
<evidence type="ECO:0000313" key="15">
    <source>
        <dbReference type="EMBL" id="TMQ62646.1"/>
    </source>
</evidence>
<keyword evidence="1 10" id="KW-0963">Cytoplasm</keyword>
<feature type="binding site" evidence="10">
    <location>
        <begin position="112"/>
        <end position="115"/>
    </location>
    <ligand>
        <name>substrate</name>
    </ligand>
</feature>
<dbReference type="Gene3D" id="3.90.650.10">
    <property type="entry name" value="PurM-like C-terminal domain"/>
    <property type="match status" value="1"/>
</dbReference>
<dbReference type="Proteomes" id="UP000317366">
    <property type="component" value="Unassembled WGS sequence"/>
</dbReference>
<evidence type="ECO:0000256" key="9">
    <source>
        <dbReference type="ARBA" id="ARBA00022962"/>
    </source>
</evidence>
<feature type="active site" description="Proton acceptor" evidence="10">
    <location>
        <position position="113"/>
    </location>
</feature>
<evidence type="ECO:0000256" key="7">
    <source>
        <dbReference type="ARBA" id="ARBA00022840"/>
    </source>
</evidence>
<evidence type="ECO:0000256" key="1">
    <source>
        <dbReference type="ARBA" id="ARBA00022490"/>
    </source>
</evidence>
<dbReference type="EMBL" id="VBOX01000071">
    <property type="protein sequence ID" value="TMQ62646.1"/>
    <property type="molecule type" value="Genomic_DNA"/>
</dbReference>
<dbReference type="NCBIfam" id="TIGR01736">
    <property type="entry name" value="FGAM_synth_II"/>
    <property type="match status" value="1"/>
</dbReference>
<dbReference type="SUPFAM" id="SSF52317">
    <property type="entry name" value="Class I glutamine amidotransferase-like"/>
    <property type="match status" value="1"/>
</dbReference>
<comment type="function">
    <text evidence="10">Part of the phosphoribosylformylglycinamidine synthase complex involved in the purines biosynthetic pathway. Catalyzes the ATP-dependent conversion of formylglycinamide ribonucleotide (FGAR) and glutamine to yield formylglycinamidine ribonucleotide (FGAM) and glutamate. The FGAM synthase complex is composed of three subunits. PurQ produces an ammonia molecule by converting glutamine to glutamate. PurL transfers the ammonia molecule to FGAR to form FGAM in an ATP-dependent manner. PurS interacts with PurQ and PurL and is thought to assist in the transfer of the ammonia molecule from PurQ to PurL.</text>
</comment>
<dbReference type="InterPro" id="IPR029062">
    <property type="entry name" value="Class_I_gatase-like"/>
</dbReference>
<evidence type="ECO:0000259" key="14">
    <source>
        <dbReference type="Pfam" id="PF18072"/>
    </source>
</evidence>
<comment type="pathway">
    <text evidence="10">Purine metabolism; IMP biosynthesis via de novo pathway; 5-amino-1-(5-phospho-D-ribosyl)imidazole from N(2)-formyl-N(1)-(5-phospho-D-ribosyl)glycinamide: step 1/2.</text>
</comment>
<feature type="domain" description="PurM-like N-terminal" evidence="12">
    <location>
        <begin position="88"/>
        <end position="210"/>
    </location>
</feature>
<dbReference type="GO" id="GO:0004642">
    <property type="term" value="F:phosphoribosylformylglycinamidine synthase activity"/>
    <property type="evidence" value="ECO:0007669"/>
    <property type="project" value="UniProtKB-UniRule"/>
</dbReference>
<dbReference type="PANTHER" id="PTHR43555">
    <property type="entry name" value="PHOSPHORIBOSYLFORMYLGLYCINAMIDINE SYNTHASE SUBUNIT PURL"/>
    <property type="match status" value="1"/>
</dbReference>
<feature type="domain" description="PurM-like N-terminal" evidence="12">
    <location>
        <begin position="473"/>
        <end position="600"/>
    </location>
</feature>
<feature type="binding site" evidence="10">
    <location>
        <position position="297"/>
    </location>
    <ligand>
        <name>Mg(2+)</name>
        <dbReference type="ChEBI" id="CHEBI:18420"/>
        <label>2</label>
    </ligand>
</feature>
<sequence length="1034" mass="110351">MQQAVNAPVLPLGGADDRALAALLKREGLRLTPAEARRMLSLLKRDPTRVEATIFDTMWSEHCSYKSSRRVLQAHLPTESPHVILGPGEDAGVVRFGTHEGVEFAIVIAHESHNHPSQIVPTEGAATGIGGIVRDVACMGAEVIGVMDSLRFGNPDGPRAAPVREIVRGVIDGIWQYGDALGVPNLGGDVFFSPSFDENCLVNVVALGLVRADRVVRSRVPEAARREPYVLVLIGKPTDETGFGGASFASAVLDENAEGQRGHVQVPDPFLKRVLLEANRAVLDWLHGQGVSFGFKDLGAGGIACASSELAAAGGFGMDVDLERVPVAQKGCPPEVIACSETQERFALVVPERVADRVLELYNVTYALPEVYQGACAAVIGRVRTDSLYRIMHGGQAVCDSPVEVITAGIEHVRATRPRPPAPKPPPLPPVHDHEALFTRMTQTMNLASREPIIRYYDTEVQGRMVIRAGEADASVVAPIPGSKLGFAVTVDGNPWWVAADPYWGTAHVVCEVLRNLVSVGAEPAALTDCLNFGNPEDPEVFGDFVQSVRGLGDAARALGRDGPSGPPVAVVSGNVSFYNEAPSGRAVEPSPIVAGLGIVADWSSAVTSATKRAGSVIVLSGPRQDRLGASQLRFALGGRMDGPLPELDFDRGARWLRGPRHWTPDTDLGSREHHLGVETVLGSARVPLRGAEGAAERPPGPFRALERGRDHGRPYPGRAAIPDPGRRTYPGGHGPRDAAALPLRSAQAHRGVRMANVAVLQIPGVNCEYETARALGAVGLNARIVRWNEPASVWSEFDAYVLPGGFAFQDRIRAGAVAAKLSAVDRIAAEAERGKPVLGICNGAQVLVEAGLVPGFHPGRVEMALAPNRAPRREGYLCRWTWLRAGQGPGRDWFAALAEPDHVIPMPIAHGEGRFLTADPEVRDRIQKEGLVLYRFVAPSGGPAQAFPFDPNGAMFQAAGITNVAGNILAFMPHPERAAWLRQVPMDLKNDWGGRRRAAVGQWEALEGPGPGRVVFASLASKLASRVAEGARS</sequence>
<dbReference type="InterPro" id="IPR016188">
    <property type="entry name" value="PurM-like_N"/>
</dbReference>
<feature type="binding site" evidence="10">
    <location>
        <position position="529"/>
    </location>
    <ligand>
        <name>ATP</name>
        <dbReference type="ChEBI" id="CHEBI:30616"/>
    </ligand>
</feature>
<comment type="subunit">
    <text evidence="10">Monomer. Part of the FGAM synthase complex composed of 1 PurL, 1 PurQ and 2 PurS subunits.</text>
</comment>
<dbReference type="UniPathway" id="UPA00074">
    <property type="reaction ID" value="UER00128"/>
</dbReference>
<feature type="binding site" evidence="10">
    <location>
        <position position="111"/>
    </location>
    <ligand>
        <name>Mg(2+)</name>
        <dbReference type="ChEBI" id="CHEBI:18420"/>
        <label>1</label>
    </ligand>
</feature>
<dbReference type="PROSITE" id="PS51273">
    <property type="entry name" value="GATASE_TYPE_1"/>
    <property type="match status" value="1"/>
</dbReference>
<comment type="catalytic activity">
    <reaction evidence="10">
        <text>N(2)-formyl-N(1)-(5-phospho-beta-D-ribosyl)glycinamide + L-glutamine + ATP + H2O = 2-formamido-N(1)-(5-O-phospho-beta-D-ribosyl)acetamidine + L-glutamate + ADP + phosphate + H(+)</text>
        <dbReference type="Rhea" id="RHEA:17129"/>
        <dbReference type="ChEBI" id="CHEBI:15377"/>
        <dbReference type="ChEBI" id="CHEBI:15378"/>
        <dbReference type="ChEBI" id="CHEBI:29985"/>
        <dbReference type="ChEBI" id="CHEBI:30616"/>
        <dbReference type="ChEBI" id="CHEBI:43474"/>
        <dbReference type="ChEBI" id="CHEBI:58359"/>
        <dbReference type="ChEBI" id="CHEBI:147286"/>
        <dbReference type="ChEBI" id="CHEBI:147287"/>
        <dbReference type="ChEBI" id="CHEBI:456216"/>
        <dbReference type="EC" id="6.3.5.3"/>
    </reaction>
</comment>
<dbReference type="GO" id="GO:0005524">
    <property type="term" value="F:ATP binding"/>
    <property type="evidence" value="ECO:0007669"/>
    <property type="project" value="UniProtKB-UniRule"/>
</dbReference>
<keyword evidence="2 10" id="KW-0436">Ligase</keyword>
<reference evidence="15 16" key="1">
    <citation type="journal article" date="2019" name="Nat. Microbiol.">
        <title>Mediterranean grassland soil C-N compound turnover is dependent on rainfall and depth, and is mediated by genomically divergent microorganisms.</title>
        <authorList>
            <person name="Diamond S."/>
            <person name="Andeer P.F."/>
            <person name="Li Z."/>
            <person name="Crits-Christoph A."/>
            <person name="Burstein D."/>
            <person name="Anantharaman K."/>
            <person name="Lane K.R."/>
            <person name="Thomas B.C."/>
            <person name="Pan C."/>
            <person name="Northen T.R."/>
            <person name="Banfield J.F."/>
        </authorList>
    </citation>
    <scope>NUCLEOTIDE SEQUENCE [LARGE SCALE GENOMIC DNA]</scope>
    <source>
        <strain evidence="15">WS_7</strain>
    </source>
</reference>
<dbReference type="Gene3D" id="3.40.50.880">
    <property type="match status" value="1"/>
</dbReference>
<evidence type="ECO:0000313" key="16">
    <source>
        <dbReference type="Proteomes" id="UP000317366"/>
    </source>
</evidence>
<comment type="subcellular location">
    <subcellularLocation>
        <location evidence="10">Cytoplasm</location>
    </subcellularLocation>
</comment>
<gene>
    <name evidence="10 15" type="primary">purL</name>
    <name evidence="15" type="ORF">E6K77_06845</name>
</gene>
<keyword evidence="8 10" id="KW-0460">Magnesium</keyword>
<evidence type="ECO:0000256" key="11">
    <source>
        <dbReference type="SAM" id="MobiDB-lite"/>
    </source>
</evidence>
<feature type="binding site" evidence="10">
    <location>
        <position position="574"/>
    </location>
    <ligand>
        <name>ATP</name>
        <dbReference type="ChEBI" id="CHEBI:30616"/>
    </ligand>
</feature>
<dbReference type="InterPro" id="IPR036676">
    <property type="entry name" value="PurM-like_C_sf"/>
</dbReference>
<feature type="domain" description="PurM-like C-terminal" evidence="13">
    <location>
        <begin position="230"/>
        <end position="383"/>
    </location>
</feature>
<feature type="region of interest" description="Disordered" evidence="11">
    <location>
        <begin position="691"/>
        <end position="740"/>
    </location>
</feature>
<evidence type="ECO:0000256" key="10">
    <source>
        <dbReference type="HAMAP-Rule" id="MF_00420"/>
    </source>
</evidence>
<dbReference type="InterPro" id="IPR010074">
    <property type="entry name" value="PRibForGlyAmidine_synth_PurL"/>
</dbReference>
<evidence type="ECO:0000259" key="12">
    <source>
        <dbReference type="Pfam" id="PF00586"/>
    </source>
</evidence>
<protein>
    <recommendedName>
        <fullName evidence="10">Phosphoribosylformylglycinamidine synthase subunit PurL</fullName>
        <shortName evidence="10">FGAM synthase</shortName>
        <ecNumber evidence="10">6.3.5.3</ecNumber>
    </recommendedName>
    <alternativeName>
        <fullName evidence="10">Formylglycinamide ribonucleotide amidotransferase subunit II</fullName>
        <shortName evidence="10">FGAR amidotransferase II</shortName>
        <shortName evidence="10">FGAR-AT II</shortName>
    </alternativeName>
    <alternativeName>
        <fullName evidence="10">Glutamine amidotransferase PurL</fullName>
    </alternativeName>
    <alternativeName>
        <fullName evidence="10">Phosphoribosylformylglycinamidine synthase subunit II</fullName>
    </alternativeName>
</protein>